<protein>
    <recommendedName>
        <fullName evidence="4">Pentatricopeptide repeat-containing protein</fullName>
    </recommendedName>
</protein>
<comment type="caution">
    <text evidence="2">The sequence shown here is derived from an EMBL/GenBank/DDBJ whole genome shotgun (WGS) entry which is preliminary data.</text>
</comment>
<evidence type="ECO:0000256" key="1">
    <source>
        <dbReference type="ARBA" id="ARBA00007626"/>
    </source>
</evidence>
<accession>A0ABS8WS18</accession>
<reference evidence="2 3" key="1">
    <citation type="journal article" date="2021" name="BMC Genomics">
        <title>Datura genome reveals duplications of psychoactive alkaloid biosynthetic genes and high mutation rate following tissue culture.</title>
        <authorList>
            <person name="Rajewski A."/>
            <person name="Carter-House D."/>
            <person name="Stajich J."/>
            <person name="Litt A."/>
        </authorList>
    </citation>
    <scope>NUCLEOTIDE SEQUENCE [LARGE SCALE GENOMIC DNA]</scope>
    <source>
        <strain evidence="2">AR-01</strain>
    </source>
</reference>
<keyword evidence="3" id="KW-1185">Reference proteome</keyword>
<dbReference type="PANTHER" id="PTHR45717:SF3">
    <property type="entry name" value="OS04G0544400 PROTEIN"/>
    <property type="match status" value="1"/>
</dbReference>
<evidence type="ECO:0000313" key="2">
    <source>
        <dbReference type="EMBL" id="MCE3214978.1"/>
    </source>
</evidence>
<name>A0ABS8WS18_DATST</name>
<evidence type="ECO:0000313" key="3">
    <source>
        <dbReference type="Proteomes" id="UP000823775"/>
    </source>
</evidence>
<dbReference type="Proteomes" id="UP000823775">
    <property type="component" value="Unassembled WGS sequence"/>
</dbReference>
<gene>
    <name evidence="2" type="ORF">HAX54_000469</name>
</gene>
<dbReference type="Gene3D" id="1.25.40.10">
    <property type="entry name" value="Tetratricopeptide repeat domain"/>
    <property type="match status" value="1"/>
</dbReference>
<evidence type="ECO:0008006" key="4">
    <source>
        <dbReference type="Google" id="ProtNLM"/>
    </source>
</evidence>
<dbReference type="PANTHER" id="PTHR45717">
    <property type="entry name" value="OS12G0527900 PROTEIN"/>
    <property type="match status" value="1"/>
</dbReference>
<dbReference type="EMBL" id="JACEIK010010123">
    <property type="protein sequence ID" value="MCE3214978.1"/>
    <property type="molecule type" value="Genomic_DNA"/>
</dbReference>
<comment type="similarity">
    <text evidence="1">Belongs to the PPR family. P subfamily.</text>
</comment>
<proteinExistence type="inferred from homology"/>
<dbReference type="InterPro" id="IPR011990">
    <property type="entry name" value="TPR-like_helical_dom_sf"/>
</dbReference>
<sequence>MGQLKKAEDSLKSVESRITSCDRIPYHYLISLYGTEKIYDKWIPIKMHYDPRIRNLLLGYYIRKGFVDKASAFFDQMIEARGKSNSMTCEILLEGHIKEWRISEALSYLKDGISTDGSKR</sequence>
<organism evidence="2 3">
    <name type="scientific">Datura stramonium</name>
    <name type="common">Jimsonweed</name>
    <name type="synonym">Common thornapple</name>
    <dbReference type="NCBI Taxonomy" id="4076"/>
    <lineage>
        <taxon>Eukaryota</taxon>
        <taxon>Viridiplantae</taxon>
        <taxon>Streptophyta</taxon>
        <taxon>Embryophyta</taxon>
        <taxon>Tracheophyta</taxon>
        <taxon>Spermatophyta</taxon>
        <taxon>Magnoliopsida</taxon>
        <taxon>eudicotyledons</taxon>
        <taxon>Gunneridae</taxon>
        <taxon>Pentapetalae</taxon>
        <taxon>asterids</taxon>
        <taxon>lamiids</taxon>
        <taxon>Solanales</taxon>
        <taxon>Solanaceae</taxon>
        <taxon>Solanoideae</taxon>
        <taxon>Datureae</taxon>
        <taxon>Datura</taxon>
    </lineage>
</organism>